<feature type="transmembrane region" description="Helical" evidence="16">
    <location>
        <begin position="147"/>
        <end position="178"/>
    </location>
</feature>
<dbReference type="CDD" id="cd18177">
    <property type="entry name" value="ATP-synt_Vo_c_ATP6F_rpt1"/>
    <property type="match status" value="1"/>
</dbReference>
<dbReference type="CDD" id="cd18178">
    <property type="entry name" value="ATP-synt_Vo_c_ATP6F_rpt2"/>
    <property type="match status" value="1"/>
</dbReference>
<protein>
    <recommendedName>
        <fullName evidence="6">3-hydroxy-3-methylglutaryl-coenzyme A reductase</fullName>
        <ecNumber evidence="5">1.1.1.34</ecNumber>
    </recommendedName>
    <alternativeName>
        <fullName evidence="15">V-type proton ATPase 21 kDa proteolipid subunit c''</fullName>
    </alternativeName>
</protein>
<dbReference type="PANTHER" id="PTHR10572:SF24">
    <property type="entry name" value="3-HYDROXY-3-METHYLGLUTARYL-COENZYME A REDUCTASE"/>
    <property type="match status" value="1"/>
</dbReference>
<comment type="subcellular location">
    <subcellularLocation>
        <location evidence="1">Membrane</location>
        <topology evidence="1">Multi-pass membrane protein</topology>
    </subcellularLocation>
</comment>
<dbReference type="Gene3D" id="1.20.120.610">
    <property type="entry name" value="lithium bound rotor ring of v- atpase"/>
    <property type="match status" value="1"/>
</dbReference>
<evidence type="ECO:0000256" key="11">
    <source>
        <dbReference type="ARBA" id="ARBA00022989"/>
    </source>
</evidence>
<evidence type="ECO:0000256" key="2">
    <source>
        <dbReference type="ARBA" id="ARBA00005084"/>
    </source>
</evidence>
<dbReference type="GO" id="GO:0005778">
    <property type="term" value="C:peroxisomal membrane"/>
    <property type="evidence" value="ECO:0007669"/>
    <property type="project" value="TreeGrafter"/>
</dbReference>
<dbReference type="Pfam" id="PF00368">
    <property type="entry name" value="HMG-CoA_red"/>
    <property type="match status" value="1"/>
</dbReference>
<dbReference type="GO" id="GO:0016126">
    <property type="term" value="P:sterol biosynthetic process"/>
    <property type="evidence" value="ECO:0007669"/>
    <property type="project" value="TreeGrafter"/>
</dbReference>
<evidence type="ECO:0000256" key="6">
    <source>
        <dbReference type="ARBA" id="ARBA00016920"/>
    </source>
</evidence>
<dbReference type="AlphaFoldDB" id="A0A177AV27"/>
<dbReference type="CDD" id="cd00643">
    <property type="entry name" value="HMG-CoA_reductase_classI"/>
    <property type="match status" value="1"/>
</dbReference>
<name>A0A177AV27_9BILA</name>
<dbReference type="Gene3D" id="1.10.3270.10">
    <property type="entry name" value="HMGR, N-terminal domain"/>
    <property type="match status" value="1"/>
</dbReference>
<accession>A0A177AV27</accession>
<dbReference type="Pfam" id="PF00137">
    <property type="entry name" value="ATP-synt_C"/>
    <property type="match status" value="2"/>
</dbReference>
<keyword evidence="14 16" id="KW-0472">Membrane</keyword>
<dbReference type="Proteomes" id="UP000078046">
    <property type="component" value="Unassembled WGS sequence"/>
</dbReference>
<dbReference type="InterPro" id="IPR023076">
    <property type="entry name" value="HMG_CoA_Rdtase_CS"/>
</dbReference>
<keyword evidence="19" id="KW-1185">Reference proteome</keyword>
<evidence type="ECO:0000256" key="3">
    <source>
        <dbReference type="ARBA" id="ARBA00007296"/>
    </source>
</evidence>
<proteinExistence type="inferred from homology"/>
<dbReference type="PANTHER" id="PTHR10572">
    <property type="entry name" value="3-HYDROXY-3-METHYLGLUTARYL-COENZYME A REDUCTASE"/>
    <property type="match status" value="1"/>
</dbReference>
<keyword evidence="8 16" id="KW-0812">Transmembrane</keyword>
<evidence type="ECO:0000256" key="16">
    <source>
        <dbReference type="SAM" id="Phobius"/>
    </source>
</evidence>
<dbReference type="InterPro" id="IPR035921">
    <property type="entry name" value="F/V-ATP_Csub_sf"/>
</dbReference>
<evidence type="ECO:0000259" key="17">
    <source>
        <dbReference type="Pfam" id="PF00137"/>
    </source>
</evidence>
<evidence type="ECO:0000256" key="14">
    <source>
        <dbReference type="ARBA" id="ARBA00023136"/>
    </source>
</evidence>
<dbReference type="PROSITE" id="PS00318">
    <property type="entry name" value="HMG_COA_REDUCTASE_2"/>
    <property type="match status" value="1"/>
</dbReference>
<dbReference type="GO" id="GO:0004420">
    <property type="term" value="F:hydroxymethylglutaryl-CoA reductase (NADPH) activity"/>
    <property type="evidence" value="ECO:0007669"/>
    <property type="project" value="UniProtKB-EC"/>
</dbReference>
<dbReference type="InterPro" id="IPR023282">
    <property type="entry name" value="HMG_CoA_Rdtase_N"/>
</dbReference>
<dbReference type="InterPro" id="IPR009023">
    <property type="entry name" value="HMG_CoA_Rdtase_NAD(P)-bd_sf"/>
</dbReference>
<dbReference type="OrthoDB" id="310654at2759"/>
<comment type="similarity">
    <text evidence="4">Belongs to the HMG-CoA reductase family.</text>
</comment>
<evidence type="ECO:0000256" key="10">
    <source>
        <dbReference type="ARBA" id="ARBA00022857"/>
    </source>
</evidence>
<dbReference type="InterPro" id="IPR002202">
    <property type="entry name" value="HMG_CoA_Rdtase"/>
</dbReference>
<keyword evidence="11 16" id="KW-1133">Transmembrane helix</keyword>
<feature type="transmembrane region" description="Helical" evidence="16">
    <location>
        <begin position="185"/>
        <end position="210"/>
    </location>
</feature>
<dbReference type="PROSITE" id="PS00066">
    <property type="entry name" value="HMG_COA_REDUCTASE_1"/>
    <property type="match status" value="1"/>
</dbReference>
<keyword evidence="12" id="KW-0560">Oxidoreductase</keyword>
<keyword evidence="13" id="KW-0406">Ion transport</keyword>
<dbReference type="FunFam" id="1.20.120.610:FF:000002">
    <property type="entry name" value="V-type proton ATPase proteolipid subunit"/>
    <property type="match status" value="1"/>
</dbReference>
<evidence type="ECO:0000256" key="12">
    <source>
        <dbReference type="ARBA" id="ARBA00023002"/>
    </source>
</evidence>
<dbReference type="PROSITE" id="PS50065">
    <property type="entry name" value="HMG_COA_REDUCTASE_4"/>
    <property type="match status" value="1"/>
</dbReference>
<feature type="domain" description="V-ATPase proteolipid subunit C-like" evidence="17">
    <location>
        <begin position="151"/>
        <end position="210"/>
    </location>
</feature>
<evidence type="ECO:0000313" key="18">
    <source>
        <dbReference type="EMBL" id="OAF65845.1"/>
    </source>
</evidence>
<dbReference type="SUPFAM" id="SSF56542">
    <property type="entry name" value="Substrate-binding domain of HMG-CoA reductase"/>
    <property type="match status" value="1"/>
</dbReference>
<dbReference type="InterPro" id="IPR023074">
    <property type="entry name" value="HMG_CoA_Rdtase_cat_sf"/>
</dbReference>
<dbReference type="InterPro" id="IPR009029">
    <property type="entry name" value="HMG_CoA_Rdtase_sub-bd_dom_sf"/>
</dbReference>
<evidence type="ECO:0000256" key="4">
    <source>
        <dbReference type="ARBA" id="ARBA00007661"/>
    </source>
</evidence>
<dbReference type="GO" id="GO:0015078">
    <property type="term" value="F:proton transmembrane transporter activity"/>
    <property type="evidence" value="ECO:0007669"/>
    <property type="project" value="InterPro"/>
</dbReference>
<dbReference type="SUPFAM" id="SSF55035">
    <property type="entry name" value="NAD-binding domain of HMG-CoA reductase"/>
    <property type="match status" value="1"/>
</dbReference>
<keyword evidence="9" id="KW-0375">Hydrogen ion transport</keyword>
<dbReference type="GO" id="GO:0008299">
    <property type="term" value="P:isoprenoid biosynthetic process"/>
    <property type="evidence" value="ECO:0007669"/>
    <property type="project" value="InterPro"/>
</dbReference>
<feature type="domain" description="V-ATPase proteolipid subunit C-like" evidence="17">
    <location>
        <begin position="67"/>
        <end position="125"/>
    </location>
</feature>
<dbReference type="InterPro" id="IPR004554">
    <property type="entry name" value="HMG_CoA_Rdtase_eu_arc"/>
</dbReference>
<evidence type="ECO:0000256" key="15">
    <source>
        <dbReference type="ARBA" id="ARBA00071448"/>
    </source>
</evidence>
<sequence>MKAPTNLEQATFDPYKSNMNFLNNIIFKSFMTIIVLFAIYFIIGAVADNYIWLFVPEHTIYLWTSSGVFLSIGLSTIGAASGIYMTGTSIMGAGVAAPHIKTKNLITIIICEAVAIYGIIMSLLIQTNVHTFPENNPRLWAVNLRSAYAMFSAGLTVGVCNLVCGVCVGTIGSGAALADAQNSSLFVRILIVEIFGSVIGLFGLIVGILMEIINLLNITMKIILNMFNPKRIIKISKQIYNAFVNPTSTLLLGSNNISADTVLNERIKMKTTEYITNCTNDEPKPKNEAYDDIFKKLVNNEIPIYKLEQFTKNKEDAVKLRRDFISFKIKNDSINNIPINSYNYDDIYNKCTENVIGYMSIPLGCVGPLSINNKKYYIPMATTEGCLIASTNRGCRAIQLSGGISSVLIKDGISRAPLVNFKSIERAAFANKWLSDYGNWSELSQPFNKDSRYCRLKNIKVYQVGTKLYVRFVANTGDAMGMNMITKSVENALKYIRQNIFTDMEIVTLSGNVCSDKKATAINWLEGRGKSIISSATITSDVVKNVLKTTPQQLTFLYHGKNLIGSAVAHSIGGNNAHAANIVAAVFAATGQDLAQVVSSCQCLTQFEYCKSENVLKVSCTMPSLEVGVVGGGTCLAPQSSAINMLNLEATEGLSKSAQFAQVICSTVLASELSLMSAQCSGDLNRSHMKLRR</sequence>
<comment type="similarity">
    <text evidence="3">Belongs to the V-ATPase proteolipid subunit family.</text>
</comment>
<dbReference type="InterPro" id="IPR002379">
    <property type="entry name" value="ATPase_proteolipid_c-like_dom"/>
</dbReference>
<comment type="pathway">
    <text evidence="2">Metabolic intermediate biosynthesis; (R)-mevalonate biosynthesis; (R)-mevalonate from acetyl-CoA: step 3/3.</text>
</comment>
<dbReference type="EMBL" id="LWCA01001126">
    <property type="protein sequence ID" value="OAF65845.1"/>
    <property type="molecule type" value="Genomic_DNA"/>
</dbReference>
<dbReference type="GO" id="GO:0015936">
    <property type="term" value="P:coenzyme A metabolic process"/>
    <property type="evidence" value="ECO:0007669"/>
    <property type="project" value="InterPro"/>
</dbReference>
<keyword evidence="10" id="KW-0521">NADP</keyword>
<evidence type="ECO:0000256" key="13">
    <source>
        <dbReference type="ARBA" id="ARBA00023065"/>
    </source>
</evidence>
<dbReference type="GO" id="GO:0033177">
    <property type="term" value="C:proton-transporting two-sector ATPase complex, proton-transporting domain"/>
    <property type="evidence" value="ECO:0007669"/>
    <property type="project" value="InterPro"/>
</dbReference>
<evidence type="ECO:0000256" key="7">
    <source>
        <dbReference type="ARBA" id="ARBA00022448"/>
    </source>
</evidence>
<keyword evidence="7" id="KW-0813">Transport</keyword>
<evidence type="ECO:0000256" key="5">
    <source>
        <dbReference type="ARBA" id="ARBA00012999"/>
    </source>
</evidence>
<gene>
    <name evidence="18" type="ORF">A3Q56_06429</name>
</gene>
<comment type="caution">
    <text evidence="18">The sequence shown here is derived from an EMBL/GenBank/DDBJ whole genome shotgun (WGS) entry which is preliminary data.</text>
</comment>
<feature type="transmembrane region" description="Helical" evidence="16">
    <location>
        <begin position="105"/>
        <end position="127"/>
    </location>
</feature>
<dbReference type="Gene3D" id="3.30.70.420">
    <property type="entry name" value="Hydroxymethylglutaryl-CoA reductase, class I/II, NAD/NADP-binding domain"/>
    <property type="match status" value="1"/>
</dbReference>
<reference evidence="18 19" key="1">
    <citation type="submission" date="2016-04" db="EMBL/GenBank/DDBJ databases">
        <title>The genome of Intoshia linei affirms orthonectids as highly simplified spiralians.</title>
        <authorList>
            <person name="Mikhailov K.V."/>
            <person name="Slusarev G.S."/>
            <person name="Nikitin M.A."/>
            <person name="Logacheva M.D."/>
            <person name="Penin A."/>
            <person name="Aleoshin V."/>
            <person name="Panchin Y.V."/>
        </authorList>
    </citation>
    <scope>NUCLEOTIDE SEQUENCE [LARGE SCALE GENOMIC DNA]</scope>
    <source>
        <strain evidence="18">Intl2013</strain>
        <tissue evidence="18">Whole animal</tissue>
    </source>
</reference>
<evidence type="ECO:0000256" key="8">
    <source>
        <dbReference type="ARBA" id="ARBA00022692"/>
    </source>
</evidence>
<dbReference type="GO" id="GO:0005789">
    <property type="term" value="C:endoplasmic reticulum membrane"/>
    <property type="evidence" value="ECO:0007669"/>
    <property type="project" value="TreeGrafter"/>
</dbReference>
<evidence type="ECO:0000256" key="1">
    <source>
        <dbReference type="ARBA" id="ARBA00004141"/>
    </source>
</evidence>
<dbReference type="Gene3D" id="3.90.770.10">
    <property type="entry name" value="3-hydroxy-3-methylglutaryl-coenzyme A Reductase, Chain A, domain 2"/>
    <property type="match status" value="1"/>
</dbReference>
<organism evidence="18 19">
    <name type="scientific">Intoshia linei</name>
    <dbReference type="NCBI Taxonomy" id="1819745"/>
    <lineage>
        <taxon>Eukaryota</taxon>
        <taxon>Metazoa</taxon>
        <taxon>Spiralia</taxon>
        <taxon>Lophotrochozoa</taxon>
        <taxon>Mesozoa</taxon>
        <taxon>Orthonectida</taxon>
        <taxon>Rhopaluridae</taxon>
        <taxon>Intoshia</taxon>
    </lineage>
</organism>
<feature type="transmembrane region" description="Helical" evidence="16">
    <location>
        <begin position="59"/>
        <end position="84"/>
    </location>
</feature>
<dbReference type="EC" id="1.1.1.34" evidence="5"/>
<evidence type="ECO:0000256" key="9">
    <source>
        <dbReference type="ARBA" id="ARBA00022781"/>
    </source>
</evidence>
<dbReference type="FunFam" id="3.30.70.420:FF:000001">
    <property type="entry name" value="3-hydroxy-3-methylglutaryl coenzyme A reductase"/>
    <property type="match status" value="1"/>
</dbReference>
<dbReference type="SUPFAM" id="SSF81333">
    <property type="entry name" value="F1F0 ATP synthase subunit C"/>
    <property type="match status" value="2"/>
</dbReference>
<feature type="transmembrane region" description="Helical" evidence="16">
    <location>
        <begin position="25"/>
        <end position="47"/>
    </location>
</feature>
<dbReference type="PRINTS" id="PR00071">
    <property type="entry name" value="HMGCOARDTASE"/>
</dbReference>
<evidence type="ECO:0000313" key="19">
    <source>
        <dbReference type="Proteomes" id="UP000078046"/>
    </source>
</evidence>